<feature type="non-terminal residue" evidence="1">
    <location>
        <position position="295"/>
    </location>
</feature>
<organism evidence="1">
    <name type="scientific">marine sediment metagenome</name>
    <dbReference type="NCBI Taxonomy" id="412755"/>
    <lineage>
        <taxon>unclassified sequences</taxon>
        <taxon>metagenomes</taxon>
        <taxon>ecological metagenomes</taxon>
    </lineage>
</organism>
<dbReference type="EMBL" id="LAZR01056150">
    <property type="protein sequence ID" value="KKK74792.1"/>
    <property type="molecule type" value="Genomic_DNA"/>
</dbReference>
<protein>
    <submittedName>
        <fullName evidence="1">Uncharacterized protein</fullName>
    </submittedName>
</protein>
<comment type="caution">
    <text evidence="1">The sequence shown here is derived from an EMBL/GenBank/DDBJ whole genome shotgun (WGS) entry which is preliminary data.</text>
</comment>
<dbReference type="AlphaFoldDB" id="A0A0F8Y0A1"/>
<reference evidence="1" key="1">
    <citation type="journal article" date="2015" name="Nature">
        <title>Complex archaea that bridge the gap between prokaryotes and eukaryotes.</title>
        <authorList>
            <person name="Spang A."/>
            <person name="Saw J.H."/>
            <person name="Jorgensen S.L."/>
            <person name="Zaremba-Niedzwiedzka K."/>
            <person name="Martijn J."/>
            <person name="Lind A.E."/>
            <person name="van Eijk R."/>
            <person name="Schleper C."/>
            <person name="Guy L."/>
            <person name="Ettema T.J."/>
        </authorList>
    </citation>
    <scope>NUCLEOTIDE SEQUENCE</scope>
</reference>
<gene>
    <name evidence="1" type="ORF">LCGC14_2880200</name>
</gene>
<accession>A0A0F8Y0A1</accession>
<proteinExistence type="predicted"/>
<name>A0A0F8Y0A1_9ZZZZ</name>
<sequence>MAFLGSFETAAKRIARLRTQLESTAQGIGDTATQLVDLEGRRRAMEDSLRQFQAETGITREMRAQRERDVRAVRPTPDFFPEAIRGVGDIRFGTAPTAPLTAEGISLEEAQALRQLGIRTGNRTIGISPEGEIVLPSETQPAALEAVEQARTQVTAPIAALGLQITESPIGSAVPIVPPAKAIQAAAGPAAEALGGVDGGIQLEAIRLGLKGLAATLPRERTLDEAFEGGIVNPFAAIAGDKEEQDKAQAVLEEAGLPRALAAEVVFDPLNLLPGVGFTKVDDVARLGRLVLRAT</sequence>
<evidence type="ECO:0000313" key="1">
    <source>
        <dbReference type="EMBL" id="KKK74792.1"/>
    </source>
</evidence>